<protein>
    <submittedName>
        <fullName evidence="1">Uncharacterized protein</fullName>
    </submittedName>
</protein>
<organism evidence="1">
    <name type="scientific">marine sediment metagenome</name>
    <dbReference type="NCBI Taxonomy" id="412755"/>
    <lineage>
        <taxon>unclassified sequences</taxon>
        <taxon>metagenomes</taxon>
        <taxon>ecological metagenomes</taxon>
    </lineage>
</organism>
<proteinExistence type="predicted"/>
<accession>A0A0F9LXE3</accession>
<evidence type="ECO:0000313" key="1">
    <source>
        <dbReference type="EMBL" id="KKM91781.1"/>
    </source>
</evidence>
<name>A0A0F9LXE3_9ZZZZ</name>
<comment type="caution">
    <text evidence="1">The sequence shown here is derived from an EMBL/GenBank/DDBJ whole genome shotgun (WGS) entry which is preliminary data.</text>
</comment>
<gene>
    <name evidence="1" type="ORF">LCGC14_1225060</name>
</gene>
<reference evidence="1" key="1">
    <citation type="journal article" date="2015" name="Nature">
        <title>Complex archaea that bridge the gap between prokaryotes and eukaryotes.</title>
        <authorList>
            <person name="Spang A."/>
            <person name="Saw J.H."/>
            <person name="Jorgensen S.L."/>
            <person name="Zaremba-Niedzwiedzka K."/>
            <person name="Martijn J."/>
            <person name="Lind A.E."/>
            <person name="van Eijk R."/>
            <person name="Schleper C."/>
            <person name="Guy L."/>
            <person name="Ettema T.J."/>
        </authorList>
    </citation>
    <scope>NUCLEOTIDE SEQUENCE</scope>
</reference>
<sequence length="215" mass="24964">MDTLEKYSWLRKINKTLLTLDELPLLRTYAPFNFDEFSNHLTKKFSLKSVKIEPSEMKWLKADELKQGFSDNVNYLSFVFSNLDGNVYLLMDLEDIAKIINEFISQSSQIKLTTTLLEESYFRYISLETLNILSEMNLFQDLSAKMVEITEPLKEDSLCLDIKININDISIYARIAITPKFRKAWENHFISNPPLKAEEISKELQLTMSAEIGSP</sequence>
<dbReference type="EMBL" id="LAZR01006488">
    <property type="protein sequence ID" value="KKM91781.1"/>
    <property type="molecule type" value="Genomic_DNA"/>
</dbReference>
<dbReference type="AlphaFoldDB" id="A0A0F9LXE3"/>